<proteinExistence type="inferred from homology"/>
<sequence>MPSLLFVRRRAFGHVLSPILSLRGLRTSSVRLDISSKYLDKVQKRAQEKGVSVEELKETVRKTDAAKPIPIPEAVKLKQRVEKVEPKAHSGVSKSARKDNSPVRPLMEIMDIHKLLRTPHTKEQISTLWTAYHSSRSGGTGRGYLSASVPIPTYETILKNAKKYPNFVVAVPRLVDAAEEGKQENGYEFFFQQWAFHEASPIPSPSAIDTPLPEGALPPPSSHPLATVLYTPLLEYRLHQTFATPHLVLTLYPELSESHGVVLLRGEITPSTSGAPGQYLLSQNDAQLLAHGLQRFYLESEDNASKERVELLKTFNENPMQFKWEDLLKHADPTS</sequence>
<evidence type="ECO:0000256" key="3">
    <source>
        <dbReference type="ARBA" id="ARBA00022946"/>
    </source>
</evidence>
<evidence type="ECO:0000313" key="5">
    <source>
        <dbReference type="EMBL" id="PAV19074.1"/>
    </source>
</evidence>
<comment type="similarity">
    <text evidence="2">Belongs to the ATP11 family.</text>
</comment>
<evidence type="ECO:0000256" key="2">
    <source>
        <dbReference type="ARBA" id="ARBA00009116"/>
    </source>
</evidence>
<dbReference type="InParanoid" id="A0A286UHY0"/>
<dbReference type="STRING" id="2282107.A0A286UHY0"/>
<dbReference type="FunCoup" id="A0A286UHY0">
    <property type="interactions" value="203"/>
</dbReference>
<name>A0A286UHY0_9AGAM</name>
<dbReference type="Pfam" id="PF06644">
    <property type="entry name" value="ATP11"/>
    <property type="match status" value="1"/>
</dbReference>
<dbReference type="Proteomes" id="UP000217199">
    <property type="component" value="Unassembled WGS sequence"/>
</dbReference>
<dbReference type="AlphaFoldDB" id="A0A286UHY0"/>
<comment type="subcellular location">
    <subcellularLocation>
        <location evidence="1">Mitochondrion</location>
    </subcellularLocation>
</comment>
<accession>A0A286UHY0</accession>
<comment type="caution">
    <text evidence="5">The sequence shown here is derived from an EMBL/GenBank/DDBJ whole genome shotgun (WGS) entry which is preliminary data.</text>
</comment>
<gene>
    <name evidence="5" type="ORF">PNOK_0591800</name>
</gene>
<evidence type="ECO:0000256" key="1">
    <source>
        <dbReference type="ARBA" id="ARBA00004173"/>
    </source>
</evidence>
<dbReference type="OrthoDB" id="16535at2759"/>
<evidence type="ECO:0000313" key="6">
    <source>
        <dbReference type="Proteomes" id="UP000217199"/>
    </source>
</evidence>
<protein>
    <submittedName>
        <fullName evidence="5">ATP11-domain-containing</fullName>
    </submittedName>
</protein>
<keyword evidence="3" id="KW-0809">Transit peptide</keyword>
<dbReference type="InterPro" id="IPR010591">
    <property type="entry name" value="ATP11"/>
</dbReference>
<reference evidence="5 6" key="1">
    <citation type="journal article" date="2017" name="Mol. Ecol.">
        <title>Comparative and population genomic landscape of Phellinus noxius: A hypervariable fungus causing root rot in trees.</title>
        <authorList>
            <person name="Chung C.L."/>
            <person name="Lee T.J."/>
            <person name="Akiba M."/>
            <person name="Lee H.H."/>
            <person name="Kuo T.H."/>
            <person name="Liu D."/>
            <person name="Ke H.M."/>
            <person name="Yokoi T."/>
            <person name="Roa M.B."/>
            <person name="Lu M.J."/>
            <person name="Chang Y.Y."/>
            <person name="Ann P.J."/>
            <person name="Tsai J.N."/>
            <person name="Chen C.Y."/>
            <person name="Tzean S.S."/>
            <person name="Ota Y."/>
            <person name="Hattori T."/>
            <person name="Sahashi N."/>
            <person name="Liou R.F."/>
            <person name="Kikuchi T."/>
            <person name="Tsai I.J."/>
        </authorList>
    </citation>
    <scope>NUCLEOTIDE SEQUENCE [LARGE SCALE GENOMIC DNA]</scope>
    <source>
        <strain evidence="5 6">FFPRI411160</strain>
    </source>
</reference>
<dbReference type="GO" id="GO:0005739">
    <property type="term" value="C:mitochondrion"/>
    <property type="evidence" value="ECO:0007669"/>
    <property type="project" value="UniProtKB-SubCell"/>
</dbReference>
<keyword evidence="6" id="KW-1185">Reference proteome</keyword>
<organism evidence="5 6">
    <name type="scientific">Pyrrhoderma noxium</name>
    <dbReference type="NCBI Taxonomy" id="2282107"/>
    <lineage>
        <taxon>Eukaryota</taxon>
        <taxon>Fungi</taxon>
        <taxon>Dikarya</taxon>
        <taxon>Basidiomycota</taxon>
        <taxon>Agaricomycotina</taxon>
        <taxon>Agaricomycetes</taxon>
        <taxon>Hymenochaetales</taxon>
        <taxon>Hymenochaetaceae</taxon>
        <taxon>Pyrrhoderma</taxon>
    </lineage>
</organism>
<evidence type="ECO:0000256" key="4">
    <source>
        <dbReference type="ARBA" id="ARBA00023128"/>
    </source>
</evidence>
<dbReference type="GO" id="GO:0033615">
    <property type="term" value="P:mitochondrial proton-transporting ATP synthase complex assembly"/>
    <property type="evidence" value="ECO:0007669"/>
    <property type="project" value="TreeGrafter"/>
</dbReference>
<keyword evidence="4" id="KW-0496">Mitochondrion</keyword>
<dbReference type="PANTHER" id="PTHR13126:SF0">
    <property type="entry name" value="ATP SYNTHASE MITOCHONDRIAL F1 COMPLEX ASSEMBLY FACTOR 1"/>
    <property type="match status" value="1"/>
</dbReference>
<dbReference type="PANTHER" id="PTHR13126">
    <property type="entry name" value="CHAPERONE ATP11"/>
    <property type="match status" value="1"/>
</dbReference>
<dbReference type="EMBL" id="NBII01000005">
    <property type="protein sequence ID" value="PAV19074.1"/>
    <property type="molecule type" value="Genomic_DNA"/>
</dbReference>